<evidence type="ECO:0000256" key="3">
    <source>
        <dbReference type="SAM" id="MobiDB-lite"/>
    </source>
</evidence>
<gene>
    <name evidence="4" type="ORF">NAEGRDRAFT_76279</name>
</gene>
<dbReference type="AlphaFoldDB" id="D2W4E8"/>
<dbReference type="RefSeq" id="XP_002668795.1">
    <property type="nucleotide sequence ID" value="XM_002668749.1"/>
</dbReference>
<dbReference type="PANTHER" id="PTHR24193:SF121">
    <property type="entry name" value="ADA2A-CONTAINING COMPLEX COMPONENT 3, ISOFORM D"/>
    <property type="match status" value="1"/>
</dbReference>
<dbReference type="GO" id="GO:0005634">
    <property type="term" value="C:nucleus"/>
    <property type="evidence" value="ECO:0007669"/>
    <property type="project" value="TreeGrafter"/>
</dbReference>
<reference evidence="4 5" key="1">
    <citation type="journal article" date="2010" name="Cell">
        <title>The genome of Naegleria gruberi illuminates early eukaryotic versatility.</title>
        <authorList>
            <person name="Fritz-Laylin L.K."/>
            <person name="Prochnik S.E."/>
            <person name="Ginger M.L."/>
            <person name="Dacks J.B."/>
            <person name="Carpenter M.L."/>
            <person name="Field M.C."/>
            <person name="Kuo A."/>
            <person name="Paredez A."/>
            <person name="Chapman J."/>
            <person name="Pham J."/>
            <person name="Shu S."/>
            <person name="Neupane R."/>
            <person name="Cipriano M."/>
            <person name="Mancuso J."/>
            <person name="Tu H."/>
            <person name="Salamov A."/>
            <person name="Lindquist E."/>
            <person name="Shapiro H."/>
            <person name="Lucas S."/>
            <person name="Grigoriev I.V."/>
            <person name="Cande W.Z."/>
            <person name="Fulton C."/>
            <person name="Rokhsar D.S."/>
            <person name="Dawson S.C."/>
        </authorList>
    </citation>
    <scope>NUCLEOTIDE SEQUENCE [LARGE SCALE GENOMIC DNA]</scope>
    <source>
        <strain evidence="4 5">NEG-M</strain>
    </source>
</reference>
<dbReference type="EMBL" id="GG738951">
    <property type="protein sequence ID" value="EFC36051.1"/>
    <property type="molecule type" value="Genomic_DNA"/>
</dbReference>
<keyword evidence="2" id="KW-0040">ANK repeat</keyword>
<dbReference type="PANTHER" id="PTHR24193">
    <property type="entry name" value="ANKYRIN REPEAT PROTEIN"/>
    <property type="match status" value="1"/>
</dbReference>
<evidence type="ECO:0000313" key="5">
    <source>
        <dbReference type="Proteomes" id="UP000006671"/>
    </source>
</evidence>
<evidence type="ECO:0000313" key="4">
    <source>
        <dbReference type="EMBL" id="EFC36051.1"/>
    </source>
</evidence>
<dbReference type="InterPro" id="IPR050663">
    <property type="entry name" value="Ankyrin-SOCS_Box"/>
</dbReference>
<evidence type="ECO:0000256" key="2">
    <source>
        <dbReference type="ARBA" id="ARBA00023043"/>
    </source>
</evidence>
<dbReference type="VEuPathDB" id="AmoebaDB:NAEGRDRAFT_76279"/>
<name>D2W4E8_NAEGR</name>
<dbReference type="InterPro" id="IPR036770">
    <property type="entry name" value="Ankyrin_rpt-contain_sf"/>
</dbReference>
<proteinExistence type="predicted"/>
<dbReference type="Proteomes" id="UP000006671">
    <property type="component" value="Unassembled WGS sequence"/>
</dbReference>
<dbReference type="OrthoDB" id="194358at2759"/>
<feature type="compositionally biased region" description="Acidic residues" evidence="3">
    <location>
        <begin position="15"/>
        <end position="35"/>
    </location>
</feature>
<evidence type="ECO:0000256" key="1">
    <source>
        <dbReference type="ARBA" id="ARBA00022737"/>
    </source>
</evidence>
<dbReference type="GeneID" id="8856355"/>
<keyword evidence="5" id="KW-1185">Reference proteome</keyword>
<dbReference type="Gene3D" id="1.25.40.20">
    <property type="entry name" value="Ankyrin repeat-containing domain"/>
    <property type="match status" value="2"/>
</dbReference>
<dbReference type="InParanoid" id="D2W4E8"/>
<dbReference type="GO" id="GO:0000976">
    <property type="term" value="F:transcription cis-regulatory region binding"/>
    <property type="evidence" value="ECO:0007669"/>
    <property type="project" value="TreeGrafter"/>
</dbReference>
<dbReference type="SMART" id="SM00248">
    <property type="entry name" value="ANK"/>
    <property type="match status" value="4"/>
</dbReference>
<dbReference type="KEGG" id="ngr:NAEGRDRAFT_76279"/>
<organism evidence="5">
    <name type="scientific">Naegleria gruberi</name>
    <name type="common">Amoeba</name>
    <dbReference type="NCBI Taxonomy" id="5762"/>
    <lineage>
        <taxon>Eukaryota</taxon>
        <taxon>Discoba</taxon>
        <taxon>Heterolobosea</taxon>
        <taxon>Tetramitia</taxon>
        <taxon>Eutetramitia</taxon>
        <taxon>Vahlkampfiidae</taxon>
        <taxon>Naegleria</taxon>
    </lineage>
</organism>
<dbReference type="GO" id="GO:0045944">
    <property type="term" value="P:positive regulation of transcription by RNA polymerase II"/>
    <property type="evidence" value="ECO:0007669"/>
    <property type="project" value="TreeGrafter"/>
</dbReference>
<protein>
    <submittedName>
        <fullName evidence="4">Predicted protein</fullName>
    </submittedName>
</protein>
<dbReference type="SUPFAM" id="SSF48403">
    <property type="entry name" value="Ankyrin repeat"/>
    <property type="match status" value="1"/>
</dbReference>
<sequence length="329" mass="38339">MSHDSQSDQLNDQQQQEEEYNEEEEEEEEFNEEEEEIKKTLDDELLDSAINRDFNRLKLLLIEKGANAFYNKRIEGVWGAYEEYGVIHKVLLGWDDMKEQMQAIELLLSKGANVNAIYGSSNWKGSGSSGTAFEIVLSKNNIELIKLFLKYGADSNTCQKRQAHTMRYDGSSSFPFLYQSVKYGNLDLFKCLLEHNANTNLFAFNRGSSEYGPIDDLKELPLHLACKLFKSINNININNNNNINESYDSDDEYNNNNNESKSKNNYEKYKEMILLLIKYNSDINMYGKTVYQIPNENYPKNINEEEYNEISDPRDFTFKDVLQIDFKFK</sequence>
<keyword evidence="1" id="KW-0677">Repeat</keyword>
<dbReference type="InterPro" id="IPR002110">
    <property type="entry name" value="Ankyrin_rpt"/>
</dbReference>
<feature type="region of interest" description="Disordered" evidence="3">
    <location>
        <begin position="1"/>
        <end position="38"/>
    </location>
</feature>
<accession>D2W4E8</accession>